<dbReference type="Gene3D" id="3.80.10.10">
    <property type="entry name" value="Ribonuclease Inhibitor"/>
    <property type="match status" value="4"/>
</dbReference>
<dbReference type="GeneTree" id="ENSGT00940000156456"/>
<evidence type="ECO:0000313" key="3">
    <source>
        <dbReference type="Proteomes" id="UP000314982"/>
    </source>
</evidence>
<dbReference type="PANTHER" id="PTHR24111:SF4">
    <property type="entry name" value="LEUCINE-RICH REPEAT-CONTAINING PROTEIN 34"/>
    <property type="match status" value="1"/>
</dbReference>
<dbReference type="STRING" id="62062.ENSHHUP00000003424"/>
<dbReference type="InterPro" id="IPR032675">
    <property type="entry name" value="LRR_dom_sf"/>
</dbReference>
<dbReference type="Ensembl" id="ENSHHUT00000003545.1">
    <property type="protein sequence ID" value="ENSHHUP00000003424.1"/>
    <property type="gene ID" value="ENSHHUG00000002175.1"/>
</dbReference>
<dbReference type="InterPro" id="IPR001611">
    <property type="entry name" value="Leu-rich_rpt"/>
</dbReference>
<accession>A0A4W5JUJ8</accession>
<dbReference type="Pfam" id="PF13516">
    <property type="entry name" value="LRR_6"/>
    <property type="match status" value="6"/>
</dbReference>
<keyword evidence="3" id="KW-1185">Reference proteome</keyword>
<dbReference type="Proteomes" id="UP000314982">
    <property type="component" value="Unassembled WGS sequence"/>
</dbReference>
<name>A0A4W5JUJ8_9TELE</name>
<dbReference type="AlphaFoldDB" id="A0A4W5JUJ8"/>
<organism evidence="2 3">
    <name type="scientific">Hucho hucho</name>
    <name type="common">huchen</name>
    <dbReference type="NCBI Taxonomy" id="62062"/>
    <lineage>
        <taxon>Eukaryota</taxon>
        <taxon>Metazoa</taxon>
        <taxon>Chordata</taxon>
        <taxon>Craniata</taxon>
        <taxon>Vertebrata</taxon>
        <taxon>Euteleostomi</taxon>
        <taxon>Actinopterygii</taxon>
        <taxon>Neopterygii</taxon>
        <taxon>Teleostei</taxon>
        <taxon>Protacanthopterygii</taxon>
        <taxon>Salmoniformes</taxon>
        <taxon>Salmonidae</taxon>
        <taxon>Salmoninae</taxon>
        <taxon>Hucho</taxon>
    </lineage>
</organism>
<proteinExistence type="predicted"/>
<dbReference type="PANTHER" id="PTHR24111">
    <property type="entry name" value="LEUCINE-RICH REPEAT-CONTAINING PROTEIN 34"/>
    <property type="match status" value="1"/>
</dbReference>
<sequence>MGSITEVYSSVCKELKLRTNRYILEVLQETEGKTGDITLKLTGNDRLRKVEKVTNKDALALSRTLRDNDSVTGLDLRYNCITDEGAGHLADLLKENVCLRSLDLTCNDIQTDGAEYIAKSLTVCTVEVSNDALLSLRLTGNKIGNGGAMHFASMLQVNSTLQVLDVADSDLGTQSVIAFAIVLNNNKSLRSVNISRPLLFSHQEETAVHLSGMLVVNQCLRELHLGKMGMTDFGVERLTDALRTNYTLKYLDLRCNRVTRDGALCLAKVLKNNGTLEILDLASNRIEDDGALYLSQAIALPTCNLKALSIPSNNIATVGLVSLSRAMQANNTLTHIYIWGNRLEEPVCQAFSDLLSSGRLSSEQTDVCVYEVDGCVCLAEVFHGLKRHYYWTPSYGQDVNPASNAALAFTNTQLHPNSSHTP</sequence>
<dbReference type="SUPFAM" id="SSF52047">
    <property type="entry name" value="RNI-like"/>
    <property type="match status" value="2"/>
</dbReference>
<reference evidence="2" key="2">
    <citation type="submission" date="2025-08" db="UniProtKB">
        <authorList>
            <consortium name="Ensembl"/>
        </authorList>
    </citation>
    <scope>IDENTIFICATION</scope>
</reference>
<reference evidence="3" key="1">
    <citation type="submission" date="2018-06" db="EMBL/GenBank/DDBJ databases">
        <title>Genome assembly of Danube salmon.</title>
        <authorList>
            <person name="Macqueen D.J."/>
            <person name="Gundappa M.K."/>
        </authorList>
    </citation>
    <scope>NUCLEOTIDE SEQUENCE [LARGE SCALE GENOMIC DNA]</scope>
</reference>
<dbReference type="SMART" id="SM00368">
    <property type="entry name" value="LRR_RI"/>
    <property type="match status" value="9"/>
</dbReference>
<dbReference type="InterPro" id="IPR052201">
    <property type="entry name" value="LRR-containing_regulator"/>
</dbReference>
<reference evidence="2" key="3">
    <citation type="submission" date="2025-09" db="UniProtKB">
        <authorList>
            <consortium name="Ensembl"/>
        </authorList>
    </citation>
    <scope>IDENTIFICATION</scope>
</reference>
<protein>
    <submittedName>
        <fullName evidence="2">Leucine rich repeat containing 34</fullName>
    </submittedName>
</protein>
<evidence type="ECO:0000313" key="2">
    <source>
        <dbReference type="Ensembl" id="ENSHHUP00000003424.1"/>
    </source>
</evidence>
<evidence type="ECO:0000256" key="1">
    <source>
        <dbReference type="ARBA" id="ARBA00022737"/>
    </source>
</evidence>
<keyword evidence="1" id="KW-0677">Repeat</keyword>